<dbReference type="EMBL" id="JAINUF010000009">
    <property type="protein sequence ID" value="KAJ8350243.1"/>
    <property type="molecule type" value="Genomic_DNA"/>
</dbReference>
<feature type="region of interest" description="Disordered" evidence="1">
    <location>
        <begin position="1"/>
        <end position="36"/>
    </location>
</feature>
<feature type="compositionally biased region" description="Polar residues" evidence="1">
    <location>
        <begin position="11"/>
        <end position="36"/>
    </location>
</feature>
<evidence type="ECO:0000313" key="2">
    <source>
        <dbReference type="EMBL" id="KAJ8350243.1"/>
    </source>
</evidence>
<sequence length="77" mass="8067">MSWGNPPDLNPTVSFASLTGTNTLSQHPPSPSTILSFQRPGEICGPSPPATCDLACRPPVPAASCEPLPKRLTDSPR</sequence>
<accession>A0A9Q1IRV7</accession>
<comment type="caution">
    <text evidence="2">The sequence shown here is derived from an EMBL/GenBank/DDBJ whole genome shotgun (WGS) entry which is preliminary data.</text>
</comment>
<reference evidence="2" key="1">
    <citation type="journal article" date="2023" name="Science">
        <title>Genome structures resolve the early diversification of teleost fishes.</title>
        <authorList>
            <person name="Parey E."/>
            <person name="Louis A."/>
            <person name="Montfort J."/>
            <person name="Bouchez O."/>
            <person name="Roques C."/>
            <person name="Iampietro C."/>
            <person name="Lluch J."/>
            <person name="Castinel A."/>
            <person name="Donnadieu C."/>
            <person name="Desvignes T."/>
            <person name="Floi Bucao C."/>
            <person name="Jouanno E."/>
            <person name="Wen M."/>
            <person name="Mejri S."/>
            <person name="Dirks R."/>
            <person name="Jansen H."/>
            <person name="Henkel C."/>
            <person name="Chen W.J."/>
            <person name="Zahm M."/>
            <person name="Cabau C."/>
            <person name="Klopp C."/>
            <person name="Thompson A.W."/>
            <person name="Robinson-Rechavi M."/>
            <person name="Braasch I."/>
            <person name="Lecointre G."/>
            <person name="Bobe J."/>
            <person name="Postlethwait J.H."/>
            <person name="Berthelot C."/>
            <person name="Roest Crollius H."/>
            <person name="Guiguen Y."/>
        </authorList>
    </citation>
    <scope>NUCLEOTIDE SEQUENCE</scope>
    <source>
        <strain evidence="2">WJC10195</strain>
    </source>
</reference>
<evidence type="ECO:0000313" key="3">
    <source>
        <dbReference type="Proteomes" id="UP001152622"/>
    </source>
</evidence>
<proteinExistence type="predicted"/>
<gene>
    <name evidence="2" type="ORF">SKAU_G00253730</name>
</gene>
<protein>
    <submittedName>
        <fullName evidence="2">Uncharacterized protein</fullName>
    </submittedName>
</protein>
<name>A0A9Q1IRV7_SYNKA</name>
<evidence type="ECO:0000256" key="1">
    <source>
        <dbReference type="SAM" id="MobiDB-lite"/>
    </source>
</evidence>
<dbReference type="Proteomes" id="UP001152622">
    <property type="component" value="Chromosome 9"/>
</dbReference>
<keyword evidence="3" id="KW-1185">Reference proteome</keyword>
<dbReference type="AlphaFoldDB" id="A0A9Q1IRV7"/>
<organism evidence="2 3">
    <name type="scientific">Synaphobranchus kaupii</name>
    <name type="common">Kaup's arrowtooth eel</name>
    <dbReference type="NCBI Taxonomy" id="118154"/>
    <lineage>
        <taxon>Eukaryota</taxon>
        <taxon>Metazoa</taxon>
        <taxon>Chordata</taxon>
        <taxon>Craniata</taxon>
        <taxon>Vertebrata</taxon>
        <taxon>Euteleostomi</taxon>
        <taxon>Actinopterygii</taxon>
        <taxon>Neopterygii</taxon>
        <taxon>Teleostei</taxon>
        <taxon>Anguilliformes</taxon>
        <taxon>Synaphobranchidae</taxon>
        <taxon>Synaphobranchus</taxon>
    </lineage>
</organism>